<keyword evidence="5" id="KW-1185">Reference proteome</keyword>
<dbReference type="AlphaFoldDB" id="A0A6I6MKI7"/>
<proteinExistence type="predicted"/>
<keyword evidence="2" id="KW-0288">FMN</keyword>
<dbReference type="InterPro" id="IPR029039">
    <property type="entry name" value="Flavoprotein-like_sf"/>
</dbReference>
<evidence type="ECO:0000256" key="1">
    <source>
        <dbReference type="ARBA" id="ARBA00022630"/>
    </source>
</evidence>
<sequence>MSKVLVLYYSAQGHIETTAHAVAERARERRKIAETANTLHG</sequence>
<dbReference type="GO" id="GO:0010181">
    <property type="term" value="F:FMN binding"/>
    <property type="evidence" value="ECO:0007669"/>
    <property type="project" value="InterPro"/>
</dbReference>
<evidence type="ECO:0000256" key="2">
    <source>
        <dbReference type="ARBA" id="ARBA00022643"/>
    </source>
</evidence>
<dbReference type="Gene3D" id="3.40.50.360">
    <property type="match status" value="1"/>
</dbReference>
<keyword evidence="1" id="KW-0285">Flavoprotein</keyword>
<protein>
    <submittedName>
        <fullName evidence="4">NAD(P)H:quinone oxidoreductase</fullName>
    </submittedName>
</protein>
<evidence type="ECO:0000259" key="3">
    <source>
        <dbReference type="PROSITE" id="PS50902"/>
    </source>
</evidence>
<gene>
    <name evidence="4" type="ORF">DSM104635_00540</name>
</gene>
<dbReference type="Proteomes" id="UP000431269">
    <property type="component" value="Chromosome"/>
</dbReference>
<evidence type="ECO:0000313" key="5">
    <source>
        <dbReference type="Proteomes" id="UP000431269"/>
    </source>
</evidence>
<dbReference type="EMBL" id="CP047045">
    <property type="protein sequence ID" value="QGZ93728.1"/>
    <property type="molecule type" value="Genomic_DNA"/>
</dbReference>
<accession>A0A6I6MKI7</accession>
<reference evidence="5" key="1">
    <citation type="submission" date="2019-12" db="EMBL/GenBank/DDBJ databases">
        <title>Complete genome of Terracaulis silvestris 0127_4.</title>
        <authorList>
            <person name="Vieira S."/>
            <person name="Riedel T."/>
            <person name="Sproer C."/>
            <person name="Pascual J."/>
            <person name="Boedeker C."/>
            <person name="Overmann J."/>
        </authorList>
    </citation>
    <scope>NUCLEOTIDE SEQUENCE [LARGE SCALE GENOMIC DNA]</scope>
    <source>
        <strain evidence="5">0127_4</strain>
    </source>
</reference>
<dbReference type="RefSeq" id="WP_267129073.1">
    <property type="nucleotide sequence ID" value="NZ_CP047045.1"/>
</dbReference>
<dbReference type="SUPFAM" id="SSF52218">
    <property type="entry name" value="Flavoproteins"/>
    <property type="match status" value="1"/>
</dbReference>
<feature type="domain" description="Flavodoxin-like" evidence="3">
    <location>
        <begin position="4"/>
        <end position="41"/>
    </location>
</feature>
<dbReference type="InterPro" id="IPR008254">
    <property type="entry name" value="Flavodoxin/NO_synth"/>
</dbReference>
<organism evidence="4 5">
    <name type="scientific">Terricaulis silvestris</name>
    <dbReference type="NCBI Taxonomy" id="2686094"/>
    <lineage>
        <taxon>Bacteria</taxon>
        <taxon>Pseudomonadati</taxon>
        <taxon>Pseudomonadota</taxon>
        <taxon>Alphaproteobacteria</taxon>
        <taxon>Caulobacterales</taxon>
        <taxon>Caulobacteraceae</taxon>
        <taxon>Terricaulis</taxon>
    </lineage>
</organism>
<name>A0A6I6MKI7_9CAUL</name>
<dbReference type="KEGG" id="tsv:DSM104635_00540"/>
<evidence type="ECO:0000313" key="4">
    <source>
        <dbReference type="EMBL" id="QGZ93728.1"/>
    </source>
</evidence>
<dbReference type="PROSITE" id="PS50902">
    <property type="entry name" value="FLAVODOXIN_LIKE"/>
    <property type="match status" value="1"/>
</dbReference>